<evidence type="ECO:0000313" key="3">
    <source>
        <dbReference type="EMBL" id="AOM40790.1"/>
    </source>
</evidence>
<protein>
    <submittedName>
        <fullName evidence="4">ShlA/HecA/FhaA exofamily protein</fullName>
    </submittedName>
</protein>
<keyword evidence="1" id="KW-0732">Signal</keyword>
<dbReference type="Proteomes" id="UP000225433">
    <property type="component" value="Unassembled WGS sequence"/>
</dbReference>
<dbReference type="AlphaFoldDB" id="A0A2G0QAS2"/>
<accession>A0A2G0QAS2</accession>
<evidence type="ECO:0000313" key="5">
    <source>
        <dbReference type="Proteomes" id="UP000094600"/>
    </source>
</evidence>
<dbReference type="RefSeq" id="WP_069316487.1">
    <property type="nucleotide sequence ID" value="NZ_CAWNQJ010000046.1"/>
</dbReference>
<dbReference type="InterPro" id="IPR008638">
    <property type="entry name" value="FhaB/CdiA-like_TPS"/>
</dbReference>
<evidence type="ECO:0000256" key="1">
    <source>
        <dbReference type="SAM" id="SignalP"/>
    </source>
</evidence>
<dbReference type="NCBIfam" id="TIGR01901">
    <property type="entry name" value="adhes_NPXG"/>
    <property type="match status" value="1"/>
</dbReference>
<dbReference type="EMBL" id="CP016176">
    <property type="protein sequence ID" value="AOM40790.1"/>
    <property type="molecule type" value="Genomic_DNA"/>
</dbReference>
<dbReference type="KEGG" id="xho:A9255_09410"/>
<feature type="domain" description="Filamentous haemagglutinin FhaB/tRNA nuclease CdiA-like TPS" evidence="2">
    <location>
        <begin position="39"/>
        <end position="159"/>
    </location>
</feature>
<evidence type="ECO:0000313" key="4">
    <source>
        <dbReference type="EMBL" id="PHM56259.1"/>
    </source>
</evidence>
<name>A0A2G0QAS2_XENHO</name>
<reference evidence="4 6" key="2">
    <citation type="journal article" date="2017" name="Nat. Microbiol.">
        <title>Natural product diversity associated with the nematode symbionts Photorhabdus and Xenorhabdus.</title>
        <authorList>
            <person name="Tobias N.J."/>
            <person name="Wolff H."/>
            <person name="Djahanschiri B."/>
            <person name="Grundmann F."/>
            <person name="Kronenwerth M."/>
            <person name="Shi Y.M."/>
            <person name="Simonyi S."/>
            <person name="Grun P."/>
            <person name="Shapiro-Ilan D."/>
            <person name="Pidot S.J."/>
            <person name="Stinear T.P."/>
            <person name="Ebersberger I."/>
            <person name="Bode H.B."/>
        </authorList>
    </citation>
    <scope>NUCLEOTIDE SEQUENCE [LARGE SCALE GENOMIC DNA]</scope>
    <source>
        <strain evidence="4 6">DSM 17903</strain>
    </source>
</reference>
<feature type="chain" id="PRO_5013585172" evidence="1">
    <location>
        <begin position="25"/>
        <end position="317"/>
    </location>
</feature>
<reference evidence="3 5" key="1">
    <citation type="submission" date="2016-06" db="EMBL/GenBank/DDBJ databases">
        <title>Bacterial characters and pathogenicity of Xenorhabdus hominickii from an entomopathogenic nematode, Steinernema monticolum.</title>
        <authorList>
            <person name="Park Y."/>
            <person name="Kim Y."/>
        </authorList>
    </citation>
    <scope>NUCLEOTIDE SEQUENCE [LARGE SCALE GENOMIC DNA]</scope>
    <source>
        <strain evidence="3 5">ANU1</strain>
    </source>
</reference>
<organism evidence="4 6">
    <name type="scientific">Xenorhabdus hominickii</name>
    <dbReference type="NCBI Taxonomy" id="351679"/>
    <lineage>
        <taxon>Bacteria</taxon>
        <taxon>Pseudomonadati</taxon>
        <taxon>Pseudomonadota</taxon>
        <taxon>Gammaproteobacteria</taxon>
        <taxon>Enterobacterales</taxon>
        <taxon>Morganellaceae</taxon>
        <taxon>Xenorhabdus</taxon>
    </lineage>
</organism>
<dbReference type="SUPFAM" id="SSF51126">
    <property type="entry name" value="Pectin lyase-like"/>
    <property type="match status" value="1"/>
</dbReference>
<evidence type="ECO:0000259" key="2">
    <source>
        <dbReference type="SMART" id="SM00912"/>
    </source>
</evidence>
<keyword evidence="5" id="KW-1185">Reference proteome</keyword>
<sequence length="317" mass="34592">MKNFKTFTKISTLTLLVSTNLAFANDIIPNDFNTQVNQVNNIPVINIATPTLNGMSRNTYKEFNVSEKGVIFNNSIDSVNSQLAGQLEKNHNLKDRTAGLIINEVVGGNQSQLKGAIEIVGEDAKLVITNPNGVFIDGAKFINIRESFISTGKPVFNKKDLLSLEVTKGKVTIGEKGLDSDNLVVFSRSLQVNGKINADTITAMIGPNSMSMKVPGMPIRFENETPQPGFSIDTGNLGGMYANKSIILLSNEKGAGVNIRDLSTSKGQLENITVQLMKDSGDVYSSNQEQNIIVAANRYFHDGREMELINGVWHPKQ</sequence>
<gene>
    <name evidence="3" type="ORF">A9255_09410</name>
    <name evidence="4" type="ORF">Xhom_01744</name>
</gene>
<evidence type="ECO:0000313" key="6">
    <source>
        <dbReference type="Proteomes" id="UP000225433"/>
    </source>
</evidence>
<proteinExistence type="predicted"/>
<feature type="signal peptide" evidence="1">
    <location>
        <begin position="1"/>
        <end position="24"/>
    </location>
</feature>
<dbReference type="Proteomes" id="UP000094600">
    <property type="component" value="Chromosome"/>
</dbReference>
<dbReference type="InterPro" id="IPR011050">
    <property type="entry name" value="Pectin_lyase_fold/virulence"/>
</dbReference>
<dbReference type="Gene3D" id="2.160.20.10">
    <property type="entry name" value="Single-stranded right-handed beta-helix, Pectin lyase-like"/>
    <property type="match status" value="1"/>
</dbReference>
<dbReference type="EMBL" id="NJAI01000002">
    <property type="protein sequence ID" value="PHM56259.1"/>
    <property type="molecule type" value="Genomic_DNA"/>
</dbReference>
<dbReference type="Pfam" id="PF05860">
    <property type="entry name" value="TPS"/>
    <property type="match status" value="1"/>
</dbReference>
<dbReference type="STRING" id="351679.A9255_09410"/>
<dbReference type="SMART" id="SM00912">
    <property type="entry name" value="Haemagg_act"/>
    <property type="match status" value="1"/>
</dbReference>
<dbReference type="InterPro" id="IPR012334">
    <property type="entry name" value="Pectin_lyas_fold"/>
</dbReference>